<evidence type="ECO:0000256" key="1">
    <source>
        <dbReference type="SAM" id="MobiDB-lite"/>
    </source>
</evidence>
<reference evidence="3" key="1">
    <citation type="journal article" date="2019" name="Int. J. Syst. Evol. Microbiol.">
        <title>The Global Catalogue of Microorganisms (GCM) 10K type strain sequencing project: providing services to taxonomists for standard genome sequencing and annotation.</title>
        <authorList>
            <consortium name="The Broad Institute Genomics Platform"/>
            <consortium name="The Broad Institute Genome Sequencing Center for Infectious Disease"/>
            <person name="Wu L."/>
            <person name="Ma J."/>
        </authorList>
    </citation>
    <scope>NUCLEOTIDE SEQUENCE [LARGE SCALE GENOMIC DNA]</scope>
    <source>
        <strain evidence="3">CCUG 59858</strain>
    </source>
</reference>
<protein>
    <submittedName>
        <fullName evidence="2">Uncharacterized protein</fullName>
    </submittedName>
</protein>
<dbReference type="EMBL" id="JBHSAB010000005">
    <property type="protein sequence ID" value="MFC3908422.1"/>
    <property type="molecule type" value="Genomic_DNA"/>
</dbReference>
<proteinExistence type="predicted"/>
<organism evidence="2 3">
    <name type="scientific">Legionella dresdenensis</name>
    <dbReference type="NCBI Taxonomy" id="450200"/>
    <lineage>
        <taxon>Bacteria</taxon>
        <taxon>Pseudomonadati</taxon>
        <taxon>Pseudomonadota</taxon>
        <taxon>Gammaproteobacteria</taxon>
        <taxon>Legionellales</taxon>
        <taxon>Legionellaceae</taxon>
        <taxon>Legionella</taxon>
    </lineage>
</organism>
<feature type="region of interest" description="Disordered" evidence="1">
    <location>
        <begin position="52"/>
        <end position="98"/>
    </location>
</feature>
<sequence length="112" mass="13350">MFDLLRLLNSLFDLVINNLYRRYFEDDQWVSPPATELTENNNIRHPMTALLANSPSQIEANDRHESGFTREEEEALERRERERPPVTSYTPNRRHKDEELPDECCVFSGRLW</sequence>
<evidence type="ECO:0000313" key="3">
    <source>
        <dbReference type="Proteomes" id="UP001595758"/>
    </source>
</evidence>
<dbReference type="RefSeq" id="WP_382341696.1">
    <property type="nucleotide sequence ID" value="NZ_JBHSAB010000005.1"/>
</dbReference>
<name>A0ABV8CEN9_9GAMM</name>
<keyword evidence="3" id="KW-1185">Reference proteome</keyword>
<accession>A0ABV8CEN9</accession>
<evidence type="ECO:0000313" key="2">
    <source>
        <dbReference type="EMBL" id="MFC3908422.1"/>
    </source>
</evidence>
<gene>
    <name evidence="2" type="ORF">ACFORL_04950</name>
</gene>
<feature type="compositionally biased region" description="Basic and acidic residues" evidence="1">
    <location>
        <begin position="60"/>
        <end position="84"/>
    </location>
</feature>
<comment type="caution">
    <text evidence="2">The sequence shown here is derived from an EMBL/GenBank/DDBJ whole genome shotgun (WGS) entry which is preliminary data.</text>
</comment>
<dbReference type="Proteomes" id="UP001595758">
    <property type="component" value="Unassembled WGS sequence"/>
</dbReference>